<evidence type="ECO:0000256" key="7">
    <source>
        <dbReference type="ARBA" id="ARBA00022692"/>
    </source>
</evidence>
<protein>
    <recommendedName>
        <fullName evidence="4">Chitobiosyldiphosphodolichol beta-mannosyltransferase</fullName>
        <ecNumber evidence="3">2.4.1.142</ecNumber>
    </recommendedName>
</protein>
<feature type="signal peptide" evidence="12">
    <location>
        <begin position="1"/>
        <end position="22"/>
    </location>
</feature>
<evidence type="ECO:0000313" key="14">
    <source>
        <dbReference type="Proteomes" id="UP001214603"/>
    </source>
</evidence>
<dbReference type="GO" id="GO:0005789">
    <property type="term" value="C:endoplasmic reticulum membrane"/>
    <property type="evidence" value="ECO:0007669"/>
    <property type="project" value="UniProtKB-SubCell"/>
</dbReference>
<comment type="subcellular location">
    <subcellularLocation>
        <location evidence="1">Endoplasmic reticulum membrane</location>
        <topology evidence="1">Single-pass membrane protein</topology>
    </subcellularLocation>
</comment>
<dbReference type="EC" id="2.4.1.142" evidence="3"/>
<evidence type="ECO:0000256" key="3">
    <source>
        <dbReference type="ARBA" id="ARBA00012611"/>
    </source>
</evidence>
<organism evidence="13 14">
    <name type="scientific">Malassezia obtusa</name>
    <dbReference type="NCBI Taxonomy" id="76774"/>
    <lineage>
        <taxon>Eukaryota</taxon>
        <taxon>Fungi</taxon>
        <taxon>Dikarya</taxon>
        <taxon>Basidiomycota</taxon>
        <taxon>Ustilaginomycotina</taxon>
        <taxon>Malasseziomycetes</taxon>
        <taxon>Malasseziales</taxon>
        <taxon>Malasseziaceae</taxon>
        <taxon>Malassezia</taxon>
    </lineage>
</organism>
<feature type="chain" id="PRO_5042210486" description="Chitobiosyldiphosphodolichol beta-mannosyltransferase" evidence="12">
    <location>
        <begin position="23"/>
        <end position="358"/>
    </location>
</feature>
<dbReference type="InterPro" id="IPR026051">
    <property type="entry name" value="ALG1-like"/>
</dbReference>
<reference evidence="13" key="1">
    <citation type="submission" date="2023-03" db="EMBL/GenBank/DDBJ databases">
        <title>Mating type loci evolution in Malassezia.</title>
        <authorList>
            <person name="Coelho M.A."/>
        </authorList>
    </citation>
    <scope>NUCLEOTIDE SEQUENCE</scope>
    <source>
        <strain evidence="13">CBS 7876</strain>
    </source>
</reference>
<evidence type="ECO:0000256" key="11">
    <source>
        <dbReference type="ARBA" id="ARBA00024899"/>
    </source>
</evidence>
<evidence type="ECO:0000313" key="13">
    <source>
        <dbReference type="EMBL" id="WFD01564.1"/>
    </source>
</evidence>
<proteinExistence type="predicted"/>
<dbReference type="Proteomes" id="UP001214603">
    <property type="component" value="Chromosome 1"/>
</dbReference>
<dbReference type="SUPFAM" id="SSF53756">
    <property type="entry name" value="UDP-Glycosyltransferase/glycogen phosphorylase"/>
    <property type="match status" value="1"/>
</dbReference>
<evidence type="ECO:0000256" key="9">
    <source>
        <dbReference type="ARBA" id="ARBA00022989"/>
    </source>
</evidence>
<dbReference type="GO" id="GO:0004578">
    <property type="term" value="F:chitobiosyldiphosphodolichol beta-mannosyltransferase activity"/>
    <property type="evidence" value="ECO:0007669"/>
    <property type="project" value="UniProtKB-EC"/>
</dbReference>
<keyword evidence="5 13" id="KW-0328">Glycosyltransferase</keyword>
<dbReference type="AlphaFoldDB" id="A0AAF0IRX0"/>
<keyword evidence="9" id="KW-1133">Transmembrane helix</keyword>
<dbReference type="PANTHER" id="PTHR13036">
    <property type="entry name" value="BETA1,4 MANNOSYLTRANSFERASE"/>
    <property type="match status" value="1"/>
</dbReference>
<evidence type="ECO:0000256" key="8">
    <source>
        <dbReference type="ARBA" id="ARBA00022824"/>
    </source>
</evidence>
<evidence type="ECO:0000256" key="4">
    <source>
        <dbReference type="ARBA" id="ARBA00015841"/>
    </source>
</evidence>
<name>A0AAF0IRX0_9BASI</name>
<keyword evidence="14" id="KW-1185">Reference proteome</keyword>
<keyword evidence="6 13" id="KW-0808">Transferase</keyword>
<sequence length="358" mass="38779">MALLALLAAAAAALLVVYAVLARRDASVAAVVVVGDVARSPRMCYHATSLLQHGWTVRLLGYFDTPLPAALQTPRVQRVALYRTPDCVARWPRALFPLVALVKVPLVALSLFAALALRASPAVVVVQTPPAIPTLLVARIATVLSGARLIIDWHNLGYTILALKLGAAHPLVSLAARLEAWSGRTADAHLFVTRAMRDTLCARWRLRGAARVLYDRPGPQFRRIDAAERAALRARFAREGHALVITSTSWTPDEDMDVLLDAASTYERLAQAPRARLPPLAVVITGKGPLRATYEARFAARARDERWTHVGVSTAWLAAEDYPRLLGCADVGVSLHRSSSDLDLPMKVVDLLGCRAAV</sequence>
<comment type="pathway">
    <text evidence="2">Protein modification; protein glycosylation.</text>
</comment>
<gene>
    <name evidence="13" type="primary">ALG1</name>
    <name evidence="13" type="ORF">MOBT1_000232</name>
</gene>
<keyword evidence="12" id="KW-0732">Signal</keyword>
<dbReference type="Gene3D" id="3.40.50.2000">
    <property type="entry name" value="Glycogen Phosphorylase B"/>
    <property type="match status" value="1"/>
</dbReference>
<evidence type="ECO:0000256" key="6">
    <source>
        <dbReference type="ARBA" id="ARBA00022679"/>
    </source>
</evidence>
<comment type="function">
    <text evidence="11">Participates in the formation of the lipid-linked precursor oligosaccharide for N-glycosylation. Involved in assembling the dolichol-pyrophosphate-GlcNAc(2)-Man(5) intermediate on the cytoplasmic surface of the ER.</text>
</comment>
<dbReference type="EMBL" id="CP119934">
    <property type="protein sequence ID" value="WFD01564.1"/>
    <property type="molecule type" value="Genomic_DNA"/>
</dbReference>
<keyword evidence="10" id="KW-0472">Membrane</keyword>
<keyword evidence="8" id="KW-0256">Endoplasmic reticulum</keyword>
<evidence type="ECO:0000256" key="12">
    <source>
        <dbReference type="SAM" id="SignalP"/>
    </source>
</evidence>
<accession>A0AAF0IRX0</accession>
<dbReference type="PANTHER" id="PTHR13036:SF0">
    <property type="entry name" value="CHITOBIOSYLDIPHOSPHODOLICHOL BETA-MANNOSYLTRANSFERASE"/>
    <property type="match status" value="1"/>
</dbReference>
<keyword evidence="7" id="KW-0812">Transmembrane</keyword>
<evidence type="ECO:0000256" key="10">
    <source>
        <dbReference type="ARBA" id="ARBA00023136"/>
    </source>
</evidence>
<evidence type="ECO:0000256" key="1">
    <source>
        <dbReference type="ARBA" id="ARBA00004389"/>
    </source>
</evidence>
<evidence type="ECO:0000256" key="2">
    <source>
        <dbReference type="ARBA" id="ARBA00004922"/>
    </source>
</evidence>
<evidence type="ECO:0000256" key="5">
    <source>
        <dbReference type="ARBA" id="ARBA00022676"/>
    </source>
</evidence>